<reference evidence="2 3" key="1">
    <citation type="submission" date="2019-04" db="EMBL/GenBank/DDBJ databases">
        <title>Reference strain of H23.</title>
        <authorList>
            <person name="Luo X."/>
        </authorList>
    </citation>
    <scope>NUCLEOTIDE SEQUENCE [LARGE SCALE GENOMIC DNA]</scope>
    <source>
        <strain evidence="2 3">H23</strain>
    </source>
</reference>
<evidence type="ECO:0000313" key="3">
    <source>
        <dbReference type="Proteomes" id="UP000308707"/>
    </source>
</evidence>
<keyword evidence="3" id="KW-1185">Reference proteome</keyword>
<dbReference type="EMBL" id="SZUA01000001">
    <property type="protein sequence ID" value="TKR33310.1"/>
    <property type="molecule type" value="Genomic_DNA"/>
</dbReference>
<comment type="caution">
    <text evidence="2">The sequence shown here is derived from an EMBL/GenBank/DDBJ whole genome shotgun (WGS) entry which is preliminary data.</text>
</comment>
<dbReference type="PANTHER" id="PTHR38436">
    <property type="entry name" value="POLYKETIDE CYCLASE SNOAL-LIKE DOMAIN"/>
    <property type="match status" value="1"/>
</dbReference>
<protein>
    <submittedName>
        <fullName evidence="2">Ester cyclase</fullName>
    </submittedName>
</protein>
<feature type="chain" id="PRO_5020642062" evidence="1">
    <location>
        <begin position="35"/>
        <end position="180"/>
    </location>
</feature>
<dbReference type="Gene3D" id="3.10.450.50">
    <property type="match status" value="1"/>
</dbReference>
<accession>A0A4U5JTY4</accession>
<evidence type="ECO:0000313" key="2">
    <source>
        <dbReference type="EMBL" id="TKR33310.1"/>
    </source>
</evidence>
<dbReference type="InterPro" id="IPR032710">
    <property type="entry name" value="NTF2-like_dom_sf"/>
</dbReference>
<dbReference type="Pfam" id="PF07366">
    <property type="entry name" value="SnoaL"/>
    <property type="match status" value="1"/>
</dbReference>
<dbReference type="InterPro" id="IPR009959">
    <property type="entry name" value="Cyclase_SnoaL-like"/>
</dbReference>
<feature type="signal peptide" evidence="1">
    <location>
        <begin position="1"/>
        <end position="34"/>
    </location>
</feature>
<dbReference type="OrthoDB" id="8588307at2"/>
<name>A0A4U5JTY4_9GAMM</name>
<proteinExistence type="predicted"/>
<dbReference type="Proteomes" id="UP000308707">
    <property type="component" value="Unassembled WGS sequence"/>
</dbReference>
<evidence type="ECO:0000256" key="1">
    <source>
        <dbReference type="SAM" id="SignalP"/>
    </source>
</evidence>
<gene>
    <name evidence="2" type="ORF">FCE95_03110</name>
</gene>
<dbReference type="AlphaFoldDB" id="A0A4U5JTY4"/>
<dbReference type="SUPFAM" id="SSF54427">
    <property type="entry name" value="NTF2-like"/>
    <property type="match status" value="1"/>
</dbReference>
<organism evidence="2 3">
    <name type="scientific">Luteimonas gilva</name>
    <dbReference type="NCBI Taxonomy" id="2572684"/>
    <lineage>
        <taxon>Bacteria</taxon>
        <taxon>Pseudomonadati</taxon>
        <taxon>Pseudomonadota</taxon>
        <taxon>Gammaproteobacteria</taxon>
        <taxon>Lysobacterales</taxon>
        <taxon>Lysobacteraceae</taxon>
        <taxon>Luteimonas</taxon>
    </lineage>
</organism>
<dbReference type="GO" id="GO:0030638">
    <property type="term" value="P:polyketide metabolic process"/>
    <property type="evidence" value="ECO:0007669"/>
    <property type="project" value="InterPro"/>
</dbReference>
<keyword evidence="1" id="KW-0732">Signal</keyword>
<dbReference type="PANTHER" id="PTHR38436:SF1">
    <property type="entry name" value="ESTER CYCLASE"/>
    <property type="match status" value="1"/>
</dbReference>
<sequence>MRLSQKIGERAMKLPTVPLLIAAALAASGSAAVAAETPAAGASAAERNIALGRRYFEEVWNRGDLDALDRLLAPGYVNHTPSTPNPPPGPAGLKPIISAIRRAFPDLHYEIRDIVATDDTVVMRVRMTGTHRGDLFGLAPTGKRIAVDQINIERIRGGRIVEHWRVTDELSLMKQLGAVK</sequence>